<dbReference type="Proteomes" id="UP000298471">
    <property type="component" value="Unassembled WGS sequence"/>
</dbReference>
<gene>
    <name evidence="2" type="ORF">E5K02_23920</name>
</gene>
<evidence type="ECO:0000256" key="1">
    <source>
        <dbReference type="SAM" id="Phobius"/>
    </source>
</evidence>
<dbReference type="EMBL" id="SRMB01000007">
    <property type="protein sequence ID" value="TGE21062.1"/>
    <property type="molecule type" value="Genomic_DNA"/>
</dbReference>
<dbReference type="AlphaFoldDB" id="A0A4Z0PXB0"/>
<dbReference type="OrthoDB" id="9829758at2"/>
<comment type="caution">
    <text evidence="2">The sequence shown here is derived from an EMBL/GenBank/DDBJ whole genome shotgun (WGS) entry which is preliminary data.</text>
</comment>
<sequence length="137" mass="15580">MPQDLLNALPPELRDQVAAVGEQVNPGELESFERLTRARDQSYKLQTLVTAWKLQHEAERTLRQKVAWYILGALAFQILLVNTCFFLIGVNVLHVDAGLSKIFVLAVFTEIVSMVLIVLRYLFPQVGNEFLQLIKDL</sequence>
<keyword evidence="1" id="KW-0472">Membrane</keyword>
<reference evidence="2 3" key="1">
    <citation type="submission" date="2019-04" db="EMBL/GenBank/DDBJ databases">
        <authorList>
            <person name="Feng G."/>
            <person name="Zhang J."/>
            <person name="Zhu H."/>
        </authorList>
    </citation>
    <scope>NUCLEOTIDE SEQUENCE [LARGE SCALE GENOMIC DNA]</scope>
    <source>
        <strain evidence="2 3">9PBR-1</strain>
    </source>
</reference>
<protein>
    <submittedName>
        <fullName evidence="2">Uncharacterized protein</fullName>
    </submittedName>
</protein>
<feature type="transmembrane region" description="Helical" evidence="1">
    <location>
        <begin position="66"/>
        <end position="90"/>
    </location>
</feature>
<keyword evidence="1" id="KW-1133">Transmembrane helix</keyword>
<keyword evidence="3" id="KW-1185">Reference proteome</keyword>
<dbReference type="RefSeq" id="WP_135398806.1">
    <property type="nucleotide sequence ID" value="NZ_SRMB01000007.1"/>
</dbReference>
<proteinExistence type="predicted"/>
<feature type="transmembrane region" description="Helical" evidence="1">
    <location>
        <begin position="102"/>
        <end position="123"/>
    </location>
</feature>
<evidence type="ECO:0000313" key="3">
    <source>
        <dbReference type="Proteomes" id="UP000298471"/>
    </source>
</evidence>
<name>A0A4Z0PXB0_9BACT</name>
<organism evidence="2 3">
    <name type="scientific">Hymenobacter metallicola</name>
    <dbReference type="NCBI Taxonomy" id="2563114"/>
    <lineage>
        <taxon>Bacteria</taxon>
        <taxon>Pseudomonadati</taxon>
        <taxon>Bacteroidota</taxon>
        <taxon>Cytophagia</taxon>
        <taxon>Cytophagales</taxon>
        <taxon>Hymenobacteraceae</taxon>
        <taxon>Hymenobacter</taxon>
    </lineage>
</organism>
<keyword evidence="1" id="KW-0812">Transmembrane</keyword>
<accession>A0A4Z0PXB0</accession>
<evidence type="ECO:0000313" key="2">
    <source>
        <dbReference type="EMBL" id="TGE21062.1"/>
    </source>
</evidence>